<dbReference type="PANTHER" id="PTHR10698">
    <property type="entry name" value="V-TYPE PROTON ATPASE SUBUNIT H"/>
    <property type="match status" value="1"/>
</dbReference>
<feature type="compositionally biased region" description="Basic and acidic residues" evidence="7">
    <location>
        <begin position="1"/>
        <end position="19"/>
    </location>
</feature>
<dbReference type="GO" id="GO:0005765">
    <property type="term" value="C:lysosomal membrane"/>
    <property type="evidence" value="ECO:0007669"/>
    <property type="project" value="TreeGrafter"/>
</dbReference>
<dbReference type="Gene3D" id="1.25.40.150">
    <property type="entry name" value="V-type ATPase, subunit H, C-terminal domain"/>
    <property type="match status" value="1"/>
</dbReference>
<dbReference type="InterPro" id="IPR011987">
    <property type="entry name" value="ATPase_V1-cplx_hsu_C"/>
</dbReference>
<comment type="similarity">
    <text evidence="1 6">Belongs to the V-ATPase H subunit family.</text>
</comment>
<evidence type="ECO:0000256" key="3">
    <source>
        <dbReference type="ARBA" id="ARBA00022781"/>
    </source>
</evidence>
<dbReference type="InterPro" id="IPR038497">
    <property type="entry name" value="ATPase_V1-cplx_hsu_C_sf"/>
</dbReference>
<evidence type="ECO:0000256" key="4">
    <source>
        <dbReference type="ARBA" id="ARBA00023065"/>
    </source>
</evidence>
<gene>
    <name evidence="9" type="ORF">HNY73_012463</name>
</gene>
<dbReference type="GO" id="GO:0000221">
    <property type="term" value="C:vacuolar proton-transporting V-type ATPase, V1 domain"/>
    <property type="evidence" value="ECO:0007669"/>
    <property type="project" value="UniProtKB-UniRule"/>
</dbReference>
<dbReference type="OrthoDB" id="10263554at2759"/>
<reference evidence="9" key="2">
    <citation type="submission" date="2020-06" db="EMBL/GenBank/DDBJ databases">
        <authorList>
            <person name="Sheffer M."/>
        </authorList>
    </citation>
    <scope>NUCLEOTIDE SEQUENCE</scope>
</reference>
<feature type="domain" description="ATPase V1 complex subunit H C-terminal" evidence="8">
    <location>
        <begin position="366"/>
        <end position="480"/>
    </location>
</feature>
<reference evidence="9" key="1">
    <citation type="journal article" date="2020" name="bioRxiv">
        <title>Chromosome-level reference genome of the European wasp spider Argiope bruennichi: a resource for studies on range expansion and evolutionary adaptation.</title>
        <authorList>
            <person name="Sheffer M.M."/>
            <person name="Hoppe A."/>
            <person name="Krehenwinkel H."/>
            <person name="Uhl G."/>
            <person name="Kuss A.W."/>
            <person name="Jensen L."/>
            <person name="Jensen C."/>
            <person name="Gillespie R.G."/>
            <person name="Hoff K.J."/>
            <person name="Prost S."/>
        </authorList>
    </citation>
    <scope>NUCLEOTIDE SEQUENCE</scope>
</reference>
<dbReference type="EMBL" id="JABXBU010001863">
    <property type="protein sequence ID" value="KAF8782138.1"/>
    <property type="molecule type" value="Genomic_DNA"/>
</dbReference>
<feature type="compositionally biased region" description="Acidic residues" evidence="7">
    <location>
        <begin position="20"/>
        <end position="31"/>
    </location>
</feature>
<dbReference type="Proteomes" id="UP000807504">
    <property type="component" value="Unassembled WGS sequence"/>
</dbReference>
<name>A0A8T0EZS0_ARGBR</name>
<dbReference type="Pfam" id="PF03224">
    <property type="entry name" value="V-ATPase_H_N"/>
    <property type="match status" value="1"/>
</dbReference>
<keyword evidence="3 6" id="KW-0375">Hydrogen ion transport</keyword>
<sequence>MPKNKDNNTSSEKDPKSEPENQDGTEDEEEETTHTLTIFSENLEQKVWDIAGKLWKKSNKVREKPPVDWVPYLENGFISQKEFSFINAFQYTKTKEERDMLIEYYKDLSFKAIVKVTQRISVVEEIEKFLVLVNDLLAEDISITEKFYKAIDEPWMSFTHLLSCSDDFMQNMGSRIITKLMVGHKKKRPPPDKIEFFLEWLREELREENEYLLSVARCLQRILQVDEYRLAFMNLSGVYQILKLLARGINPQAQYQFCFCLWVTTFNSHLADKLNQSALIPILMDLLERCPTEITKLPRVVIATFRNLLEKPNDVRVRRSNALMMIQCKLLQSMDFFETRTDLSNDPEYLEDFQLVKDILNACVTELTSFDEYNLELKSARLKWSVVHTSKRFWVENAERFNDNKYELLKILINILQNCKDTTAICIAAHDIGEYVKHYPRGKIVIEQLGGKDALVDLLSHKHPAVKFHALKSLQVVMLENPEVYASSEDPSKKIKKKTEKIGFGL</sequence>
<evidence type="ECO:0000313" key="10">
    <source>
        <dbReference type="Proteomes" id="UP000807504"/>
    </source>
</evidence>
<comment type="function">
    <text evidence="5">Subunit of the V1 complex of vacuolar(H+)-ATPase (V-ATPase), a multisubunit enzyme composed of a peripheral complex (V1) that hydrolyzes ATP and a membrane integral complex (V0) that translocates protons. V-ATPase is responsible for acidifying and maintaining the pH of intracellular compartments and in some cell types, is targeted to the plasma membrane, where it is responsible for acidifying the extracellular environment. Subunit H is essential for V-ATPase activity, but not for the assembly of the complex.</text>
</comment>
<evidence type="ECO:0000259" key="8">
    <source>
        <dbReference type="Pfam" id="PF11698"/>
    </source>
</evidence>
<dbReference type="PIRSF" id="PIRSF032184">
    <property type="entry name" value="ATPase_V1_H"/>
    <property type="match status" value="1"/>
</dbReference>
<dbReference type="PANTHER" id="PTHR10698:SF0">
    <property type="entry name" value="V-TYPE PROTON ATPASE SUBUNIT H"/>
    <property type="match status" value="1"/>
</dbReference>
<evidence type="ECO:0000256" key="7">
    <source>
        <dbReference type="SAM" id="MobiDB-lite"/>
    </source>
</evidence>
<dbReference type="InterPro" id="IPR011989">
    <property type="entry name" value="ARM-like"/>
</dbReference>
<dbReference type="GO" id="GO:0046961">
    <property type="term" value="F:proton-transporting ATPase activity, rotational mechanism"/>
    <property type="evidence" value="ECO:0007669"/>
    <property type="project" value="UniProtKB-UniRule"/>
</dbReference>
<dbReference type="SUPFAM" id="SSF48371">
    <property type="entry name" value="ARM repeat"/>
    <property type="match status" value="1"/>
</dbReference>
<comment type="subunit">
    <text evidence="6">V-ATPase is a heteromultimeric enzyme made up of two complexes: the ATP-hydrolytic V1 complex and the proton translocation V0 complex.</text>
</comment>
<feature type="region of interest" description="Disordered" evidence="7">
    <location>
        <begin position="1"/>
        <end position="33"/>
    </location>
</feature>
<dbReference type="Pfam" id="PF11698">
    <property type="entry name" value="V-ATPase_H_C"/>
    <property type="match status" value="1"/>
</dbReference>
<dbReference type="InterPro" id="IPR016024">
    <property type="entry name" value="ARM-type_fold"/>
</dbReference>
<accession>A0A8T0EZS0</accession>
<dbReference type="AlphaFoldDB" id="A0A8T0EZS0"/>
<evidence type="ECO:0000256" key="5">
    <source>
        <dbReference type="ARBA" id="ARBA00046225"/>
    </source>
</evidence>
<evidence type="ECO:0000313" key="9">
    <source>
        <dbReference type="EMBL" id="KAF8782138.1"/>
    </source>
</evidence>
<dbReference type="InterPro" id="IPR004908">
    <property type="entry name" value="ATPase_V1-cplx_hsu"/>
</dbReference>
<protein>
    <recommendedName>
        <fullName evidence="6">V-type proton ATPase subunit H</fullName>
    </recommendedName>
</protein>
<keyword evidence="4 6" id="KW-0406">Ion transport</keyword>
<keyword evidence="10" id="KW-1185">Reference proteome</keyword>
<dbReference type="Gene3D" id="1.25.10.10">
    <property type="entry name" value="Leucine-rich Repeat Variant"/>
    <property type="match status" value="1"/>
</dbReference>
<evidence type="ECO:0000256" key="1">
    <source>
        <dbReference type="ARBA" id="ARBA00008613"/>
    </source>
</evidence>
<proteinExistence type="inferred from homology"/>
<comment type="caution">
    <text evidence="9">The sequence shown here is derived from an EMBL/GenBank/DDBJ whole genome shotgun (WGS) entry which is preliminary data.</text>
</comment>
<evidence type="ECO:0000256" key="2">
    <source>
        <dbReference type="ARBA" id="ARBA00022448"/>
    </source>
</evidence>
<keyword evidence="2 6" id="KW-0813">Transport</keyword>
<organism evidence="9 10">
    <name type="scientific">Argiope bruennichi</name>
    <name type="common">Wasp spider</name>
    <name type="synonym">Aranea bruennichi</name>
    <dbReference type="NCBI Taxonomy" id="94029"/>
    <lineage>
        <taxon>Eukaryota</taxon>
        <taxon>Metazoa</taxon>
        <taxon>Ecdysozoa</taxon>
        <taxon>Arthropoda</taxon>
        <taxon>Chelicerata</taxon>
        <taxon>Arachnida</taxon>
        <taxon>Araneae</taxon>
        <taxon>Araneomorphae</taxon>
        <taxon>Entelegynae</taxon>
        <taxon>Araneoidea</taxon>
        <taxon>Araneidae</taxon>
        <taxon>Argiope</taxon>
    </lineage>
</organism>
<evidence type="ECO:0000256" key="6">
    <source>
        <dbReference type="PIRNR" id="PIRNR032184"/>
    </source>
</evidence>